<dbReference type="Pfam" id="PF09084">
    <property type="entry name" value="NMT1"/>
    <property type="match status" value="1"/>
</dbReference>
<keyword evidence="8" id="KW-0784">Thiamine biosynthesis</keyword>
<evidence type="ECO:0000256" key="12">
    <source>
        <dbReference type="SAM" id="SignalP"/>
    </source>
</evidence>
<dbReference type="RefSeq" id="WP_185661772.1">
    <property type="nucleotide sequence ID" value="NZ_CAWPOO010000013.1"/>
</dbReference>
<dbReference type="Proteomes" id="UP000526501">
    <property type="component" value="Unassembled WGS sequence"/>
</dbReference>
<keyword evidence="7" id="KW-0663">Pyridoxal phosphate</keyword>
<feature type="domain" description="SsuA/THI5-like" evidence="13">
    <location>
        <begin position="94"/>
        <end position="314"/>
    </location>
</feature>
<dbReference type="EMBL" id="JACHVC010000013">
    <property type="protein sequence ID" value="MBC2607909.1"/>
    <property type="molecule type" value="Genomic_DNA"/>
</dbReference>
<dbReference type="GO" id="GO:0016740">
    <property type="term" value="F:transferase activity"/>
    <property type="evidence" value="ECO:0007669"/>
    <property type="project" value="UniProtKB-KW"/>
</dbReference>
<evidence type="ECO:0000256" key="4">
    <source>
        <dbReference type="ARBA" id="ARBA00011738"/>
    </source>
</evidence>
<evidence type="ECO:0000259" key="13">
    <source>
        <dbReference type="Pfam" id="PF09084"/>
    </source>
</evidence>
<comment type="function">
    <text evidence="1">Responsible for the formation of the pyrimidine heterocycle in the thiamine biosynthesis pathway. Catalyzes the formation of hydroxymethylpyrimidine phosphate (HMP-P) from histidine and pyridoxal phosphate (PLP). The protein uses PLP and the active site histidine to form HMP-P, generating an inactive enzyme. The enzyme can only undergo a single turnover, which suggests it is a suicide enzyme.</text>
</comment>
<comment type="catalytic activity">
    <reaction evidence="11">
        <text>N(6)-(pyridoxal phosphate)-L-lysyl-[4-amino-5-hydroxymethyl-2-methylpyrimidine phosphate synthase] + L-histidyl-[4-amino-5-hydroxymethyl-2-methylpyrimidine phosphate synthase] + 2 Fe(3+) + 4 H2O = L-lysyl-[4-amino-5-hydroxymethyl-2-methylpyrimidine phosphate synthase] + (2S)-2-amino-5-hydroxy-4-oxopentanoyl-[4-amino-5-hydroxymethyl-2-methylpyrimidine phosphate synthase] + 4-amino-2-methyl-5-(phosphooxymethyl)pyrimidine + 3-oxopropanoate + 2 Fe(2+) + 2 H(+)</text>
        <dbReference type="Rhea" id="RHEA:65756"/>
        <dbReference type="Rhea" id="RHEA-COMP:16892"/>
        <dbReference type="Rhea" id="RHEA-COMP:16893"/>
        <dbReference type="Rhea" id="RHEA-COMP:16894"/>
        <dbReference type="Rhea" id="RHEA-COMP:16895"/>
        <dbReference type="ChEBI" id="CHEBI:15377"/>
        <dbReference type="ChEBI" id="CHEBI:15378"/>
        <dbReference type="ChEBI" id="CHEBI:29033"/>
        <dbReference type="ChEBI" id="CHEBI:29034"/>
        <dbReference type="ChEBI" id="CHEBI:29969"/>
        <dbReference type="ChEBI" id="CHEBI:29979"/>
        <dbReference type="ChEBI" id="CHEBI:33190"/>
        <dbReference type="ChEBI" id="CHEBI:58354"/>
        <dbReference type="ChEBI" id="CHEBI:143915"/>
        <dbReference type="ChEBI" id="CHEBI:157692"/>
    </reaction>
    <physiologicalReaction direction="left-to-right" evidence="11">
        <dbReference type="Rhea" id="RHEA:65757"/>
    </physiologicalReaction>
</comment>
<keyword evidence="6" id="KW-0479">Metal-binding</keyword>
<protein>
    <recommendedName>
        <fullName evidence="10">Thiamine pyrimidine synthase</fullName>
    </recommendedName>
</protein>
<evidence type="ECO:0000313" key="14">
    <source>
        <dbReference type="EMBL" id="MBC2607909.1"/>
    </source>
</evidence>
<evidence type="ECO:0000256" key="10">
    <source>
        <dbReference type="ARBA" id="ARBA00033171"/>
    </source>
</evidence>
<evidence type="ECO:0000256" key="1">
    <source>
        <dbReference type="ARBA" id="ARBA00003469"/>
    </source>
</evidence>
<feature type="signal peptide" evidence="12">
    <location>
        <begin position="1"/>
        <end position="19"/>
    </location>
</feature>
<dbReference type="GO" id="GO:0009228">
    <property type="term" value="P:thiamine biosynthetic process"/>
    <property type="evidence" value="ECO:0007669"/>
    <property type="project" value="UniProtKB-KW"/>
</dbReference>
<evidence type="ECO:0000256" key="7">
    <source>
        <dbReference type="ARBA" id="ARBA00022898"/>
    </source>
</evidence>
<organism evidence="14 15">
    <name type="scientific">Pelagicoccus albus</name>
    <dbReference type="NCBI Taxonomy" id="415222"/>
    <lineage>
        <taxon>Bacteria</taxon>
        <taxon>Pseudomonadati</taxon>
        <taxon>Verrucomicrobiota</taxon>
        <taxon>Opitutia</taxon>
        <taxon>Puniceicoccales</taxon>
        <taxon>Pelagicoccaceae</taxon>
        <taxon>Pelagicoccus</taxon>
    </lineage>
</organism>
<dbReference type="SUPFAM" id="SSF53850">
    <property type="entry name" value="Periplasmic binding protein-like II"/>
    <property type="match status" value="1"/>
</dbReference>
<dbReference type="GO" id="GO:0046872">
    <property type="term" value="F:metal ion binding"/>
    <property type="evidence" value="ECO:0007669"/>
    <property type="project" value="UniProtKB-KW"/>
</dbReference>
<evidence type="ECO:0000256" key="6">
    <source>
        <dbReference type="ARBA" id="ARBA00022723"/>
    </source>
</evidence>
<keyword evidence="5" id="KW-0808">Transferase</keyword>
<dbReference type="PANTHER" id="PTHR31528">
    <property type="entry name" value="4-AMINO-5-HYDROXYMETHYL-2-METHYLPYRIMIDINE PHOSPHATE SYNTHASE THI11-RELATED"/>
    <property type="match status" value="1"/>
</dbReference>
<gene>
    <name evidence="14" type="ORF">H5P27_17780</name>
</gene>
<keyword evidence="9" id="KW-0408">Iron</keyword>
<dbReference type="AlphaFoldDB" id="A0A7X1E9Y1"/>
<accession>A0A7X1E9Y1</accession>
<evidence type="ECO:0000256" key="8">
    <source>
        <dbReference type="ARBA" id="ARBA00022977"/>
    </source>
</evidence>
<feature type="chain" id="PRO_5031301961" description="Thiamine pyrimidine synthase" evidence="12">
    <location>
        <begin position="20"/>
        <end position="385"/>
    </location>
</feature>
<evidence type="ECO:0000256" key="2">
    <source>
        <dbReference type="ARBA" id="ARBA00004948"/>
    </source>
</evidence>
<sequence>MIRKPIPAAIALVAIGLLAGCGQNPDSPEENKGKNAAFLVEPQYPSIEDALVDVKEVLKPTTYLNNDFTGKSFDPVPADAPLEPLTVGLSWIANDQFAAYYIAQSKGYFRDAGFEVELIPGGPGKNPIGLLVAGQIDFVSSSNGSALIRLQHSRTGGDAIAVGALFRKYPYAWVGLDPKTPSDQRSERKITAEDFRGQRIGAEPGSEYLTAFTLEQMGVSPDEVEIKRTSTAIEPLLEGAFEFMTCWMDNMPRMLEARGHKNWFVWEFAEHGWADFGNVIMTTRSTVENEPEKISRYLWALSRAVEFIIENPEESAEIVKAAIPETSLTLELIGKRLAYQSDLSLPVGDAPMLSIDPETWERTAAILLYYGVIEKMPPQLQTTSE</sequence>
<dbReference type="PROSITE" id="PS51257">
    <property type="entry name" value="PROKAR_LIPOPROTEIN"/>
    <property type="match status" value="1"/>
</dbReference>
<comment type="subunit">
    <text evidence="4">Homodimer.</text>
</comment>
<dbReference type="InterPro" id="IPR027939">
    <property type="entry name" value="NMT1/THI5"/>
</dbReference>
<proteinExistence type="inferred from homology"/>
<dbReference type="PANTHER" id="PTHR31528:SF1">
    <property type="entry name" value="4-AMINO-5-HYDROXYMETHYL-2-METHYLPYRIMIDINE PHOSPHATE SYNTHASE THI11-RELATED"/>
    <property type="match status" value="1"/>
</dbReference>
<evidence type="ECO:0000313" key="15">
    <source>
        <dbReference type="Proteomes" id="UP000526501"/>
    </source>
</evidence>
<evidence type="ECO:0000256" key="9">
    <source>
        <dbReference type="ARBA" id="ARBA00023004"/>
    </source>
</evidence>
<keyword evidence="12" id="KW-0732">Signal</keyword>
<dbReference type="Gene3D" id="3.40.190.10">
    <property type="entry name" value="Periplasmic binding protein-like II"/>
    <property type="match status" value="2"/>
</dbReference>
<comment type="similarity">
    <text evidence="3">Belongs to the NMT1/THI5 family.</text>
</comment>
<reference evidence="14 15" key="1">
    <citation type="submission" date="2020-07" db="EMBL/GenBank/DDBJ databases">
        <authorList>
            <person name="Feng X."/>
        </authorList>
    </citation>
    <scope>NUCLEOTIDE SEQUENCE [LARGE SCALE GENOMIC DNA]</scope>
    <source>
        <strain evidence="14 15">JCM23202</strain>
    </source>
</reference>
<keyword evidence="15" id="KW-1185">Reference proteome</keyword>
<evidence type="ECO:0000256" key="5">
    <source>
        <dbReference type="ARBA" id="ARBA00022679"/>
    </source>
</evidence>
<evidence type="ECO:0000256" key="11">
    <source>
        <dbReference type="ARBA" id="ARBA00048179"/>
    </source>
</evidence>
<name>A0A7X1E9Y1_9BACT</name>
<comment type="pathway">
    <text evidence="2">Cofactor biosynthesis; thiamine diphosphate biosynthesis.</text>
</comment>
<evidence type="ECO:0000256" key="3">
    <source>
        <dbReference type="ARBA" id="ARBA00009406"/>
    </source>
</evidence>
<comment type="caution">
    <text evidence="14">The sequence shown here is derived from an EMBL/GenBank/DDBJ whole genome shotgun (WGS) entry which is preliminary data.</text>
</comment>
<dbReference type="InterPro" id="IPR015168">
    <property type="entry name" value="SsuA/THI5"/>
</dbReference>